<dbReference type="PANTHER" id="PTHR12117:SF0">
    <property type="entry name" value="PROLYL 3-HYDROXYLASE OGFOD1"/>
    <property type="match status" value="1"/>
</dbReference>
<keyword evidence="5" id="KW-0223">Dioxygenase</keyword>
<evidence type="ECO:0000256" key="6">
    <source>
        <dbReference type="ARBA" id="ARBA00023002"/>
    </source>
</evidence>
<dbReference type="GO" id="GO:0005737">
    <property type="term" value="C:cytoplasm"/>
    <property type="evidence" value="ECO:0007669"/>
    <property type="project" value="TreeGrafter"/>
</dbReference>
<dbReference type="OrthoDB" id="430522at2759"/>
<reference evidence="12" key="1">
    <citation type="submission" date="2022-01" db="EMBL/GenBank/DDBJ databases">
        <authorList>
            <person name="King R."/>
        </authorList>
    </citation>
    <scope>NUCLEOTIDE SEQUENCE</scope>
</reference>
<evidence type="ECO:0000256" key="5">
    <source>
        <dbReference type="ARBA" id="ARBA00022964"/>
    </source>
</evidence>
<proteinExistence type="inferred from homology"/>
<dbReference type="InterPro" id="IPR039558">
    <property type="entry name" value="TPA1/OFD1_N"/>
</dbReference>
<keyword evidence="4" id="KW-0847">Vitamin C</keyword>
<evidence type="ECO:0000256" key="2">
    <source>
        <dbReference type="ARBA" id="ARBA00007443"/>
    </source>
</evidence>
<evidence type="ECO:0000313" key="13">
    <source>
        <dbReference type="Proteomes" id="UP001153636"/>
    </source>
</evidence>
<name>A0A9P0CL04_9CUCU</name>
<evidence type="ECO:0000256" key="8">
    <source>
        <dbReference type="ARBA" id="ARBA00029938"/>
    </source>
</evidence>
<dbReference type="AlphaFoldDB" id="A0A9P0CL04"/>
<keyword evidence="6" id="KW-0560">Oxidoreductase</keyword>
<feature type="compositionally biased region" description="Acidic residues" evidence="10">
    <location>
        <begin position="26"/>
        <end position="37"/>
    </location>
</feature>
<evidence type="ECO:0000256" key="10">
    <source>
        <dbReference type="SAM" id="MobiDB-lite"/>
    </source>
</evidence>
<dbReference type="Proteomes" id="UP001153636">
    <property type="component" value="Chromosome 13"/>
</dbReference>
<dbReference type="PROSITE" id="PS51471">
    <property type="entry name" value="FE2OG_OXY"/>
    <property type="match status" value="1"/>
</dbReference>
<evidence type="ECO:0000259" key="11">
    <source>
        <dbReference type="PROSITE" id="PS51471"/>
    </source>
</evidence>
<keyword evidence="7" id="KW-0408">Iron</keyword>
<dbReference type="GO" id="GO:0031418">
    <property type="term" value="F:L-ascorbic acid binding"/>
    <property type="evidence" value="ECO:0007669"/>
    <property type="project" value="UniProtKB-KW"/>
</dbReference>
<evidence type="ECO:0000256" key="1">
    <source>
        <dbReference type="ARBA" id="ARBA00001961"/>
    </source>
</evidence>
<comment type="similarity">
    <text evidence="2">Belongs to the TPA1 family.</text>
</comment>
<dbReference type="InterPro" id="IPR051842">
    <property type="entry name" value="uS12_prolyl_hydroxylase"/>
</dbReference>
<dbReference type="Pfam" id="PF10637">
    <property type="entry name" value="Ofd1_CTDD"/>
    <property type="match status" value="1"/>
</dbReference>
<evidence type="ECO:0000256" key="3">
    <source>
        <dbReference type="ARBA" id="ARBA00022723"/>
    </source>
</evidence>
<dbReference type="GO" id="GO:0005506">
    <property type="term" value="F:iron ion binding"/>
    <property type="evidence" value="ECO:0007669"/>
    <property type="project" value="InterPro"/>
</dbReference>
<keyword evidence="13" id="KW-1185">Reference proteome</keyword>
<accession>A0A9P0CL04</accession>
<evidence type="ECO:0000256" key="9">
    <source>
        <dbReference type="ARBA" id="ARBA00047444"/>
    </source>
</evidence>
<sequence>MEEKTYNASDSENEYSSESESKEEITYFEESSESEAEDECDLWDNDCKVITTTIPPSSLIGYHLLPTNSTDTDCPLKKKPKISASIRNTLLSDNLVNQLQLHWNKNEKFYNEDLELIVDPFKVCVINNFIQDETFLWNVQKEFNDLDWNLRNMDLYEFFQSKDLKYLNSEYLSIIFDFLKNEVREWVSNLTGYSLTHVSATCSLYSNTDYLLVHDDQREDRMVAFVLYLTGKDGWCEGKGGALQLLSKDEHGQPKEIIRDIFPANNQLVLFPVTSDSYHQVSEVTSIDDTRLSINGWFHVKVPPVFKLPIYPPLESGLYSRHTVKAKEVDIDLESWIAEDYLNSRAIKLIQRHIEENSEISLKKFLRAECFVEISRALESPDIRWIPFGPPNRYNYEKIDLECLPHIIERFLNLFQSSRMFSLLQRYTDLELTGSNASMKFELQRWTSGNYSLLTDFDWAEKNELDLILYFGCSKSSDVIGARTQYVTIEDEIQNALITLEPEENNLNVIYRDSARFTKYFSKQSKCKQFYVLICSYSE</sequence>
<dbReference type="GO" id="GO:0006449">
    <property type="term" value="P:regulation of translational termination"/>
    <property type="evidence" value="ECO:0007669"/>
    <property type="project" value="TreeGrafter"/>
</dbReference>
<dbReference type="InterPro" id="IPR019601">
    <property type="entry name" value="Oxoglutarate/Fe-dep_Oase_C"/>
</dbReference>
<organism evidence="12 13">
    <name type="scientific">Psylliodes chrysocephalus</name>
    <dbReference type="NCBI Taxonomy" id="3402493"/>
    <lineage>
        <taxon>Eukaryota</taxon>
        <taxon>Metazoa</taxon>
        <taxon>Ecdysozoa</taxon>
        <taxon>Arthropoda</taxon>
        <taxon>Hexapoda</taxon>
        <taxon>Insecta</taxon>
        <taxon>Pterygota</taxon>
        <taxon>Neoptera</taxon>
        <taxon>Endopterygota</taxon>
        <taxon>Coleoptera</taxon>
        <taxon>Polyphaga</taxon>
        <taxon>Cucujiformia</taxon>
        <taxon>Chrysomeloidea</taxon>
        <taxon>Chrysomelidae</taxon>
        <taxon>Galerucinae</taxon>
        <taxon>Alticini</taxon>
        <taxon>Psylliodes</taxon>
    </lineage>
</organism>
<dbReference type="GO" id="GO:0031543">
    <property type="term" value="F:peptidyl-proline dioxygenase activity"/>
    <property type="evidence" value="ECO:0007669"/>
    <property type="project" value="TreeGrafter"/>
</dbReference>
<dbReference type="InterPro" id="IPR006620">
    <property type="entry name" value="Pro_4_hyd_alph"/>
</dbReference>
<dbReference type="InterPro" id="IPR005123">
    <property type="entry name" value="Oxoglu/Fe-dep_dioxygenase_dom"/>
</dbReference>
<gene>
    <name evidence="12" type="ORF">PSYICH_LOCUS3737</name>
</gene>
<comment type="catalytic activity">
    <reaction evidence="9">
        <text>[ribosomal protein uS12]-L-proline + 2-oxoglutarate + O2 = [ribosomal protein uS12]-(3S)-3-hydroxy-L-proline + succinate + CO2</text>
        <dbReference type="Rhea" id="RHEA:54156"/>
        <dbReference type="Rhea" id="RHEA-COMP:13816"/>
        <dbReference type="Rhea" id="RHEA-COMP:13818"/>
        <dbReference type="ChEBI" id="CHEBI:15379"/>
        <dbReference type="ChEBI" id="CHEBI:16526"/>
        <dbReference type="ChEBI" id="CHEBI:16810"/>
        <dbReference type="ChEBI" id="CHEBI:30031"/>
        <dbReference type="ChEBI" id="CHEBI:50342"/>
        <dbReference type="ChEBI" id="CHEBI:85428"/>
    </reaction>
</comment>
<evidence type="ECO:0000256" key="4">
    <source>
        <dbReference type="ARBA" id="ARBA00022896"/>
    </source>
</evidence>
<dbReference type="Pfam" id="PF13661">
    <property type="entry name" value="2OG-FeII_Oxy_4"/>
    <property type="match status" value="1"/>
</dbReference>
<comment type="cofactor">
    <cofactor evidence="1">
        <name>L-ascorbate</name>
        <dbReference type="ChEBI" id="CHEBI:38290"/>
    </cofactor>
</comment>
<evidence type="ECO:0000313" key="12">
    <source>
        <dbReference type="EMBL" id="CAH1102533.1"/>
    </source>
</evidence>
<feature type="region of interest" description="Disordered" evidence="10">
    <location>
        <begin position="1"/>
        <end position="37"/>
    </location>
</feature>
<dbReference type="SMART" id="SM00702">
    <property type="entry name" value="P4Hc"/>
    <property type="match status" value="1"/>
</dbReference>
<dbReference type="PANTHER" id="PTHR12117">
    <property type="entry name" value="HISTONE ACETYLTRANSFERASE COMPLEX"/>
    <property type="match status" value="1"/>
</dbReference>
<protein>
    <recommendedName>
        <fullName evidence="8">uS12 prolyl 3-hydroxylase</fullName>
    </recommendedName>
</protein>
<feature type="domain" description="Fe2OG dioxygenase" evidence="11">
    <location>
        <begin position="196"/>
        <end position="300"/>
    </location>
</feature>
<dbReference type="Gene3D" id="2.60.120.620">
    <property type="entry name" value="q2cbj1_9rhob like domain"/>
    <property type="match status" value="2"/>
</dbReference>
<evidence type="ECO:0000256" key="7">
    <source>
        <dbReference type="ARBA" id="ARBA00023004"/>
    </source>
</evidence>
<keyword evidence="3" id="KW-0479">Metal-binding</keyword>
<dbReference type="EMBL" id="OV651825">
    <property type="protein sequence ID" value="CAH1102533.1"/>
    <property type="molecule type" value="Genomic_DNA"/>
</dbReference>